<protein>
    <submittedName>
        <fullName evidence="2">Uncharacterized protein</fullName>
    </submittedName>
</protein>
<proteinExistence type="predicted"/>
<keyword evidence="3" id="KW-1185">Reference proteome</keyword>
<comment type="caution">
    <text evidence="2">The sequence shown here is derived from an EMBL/GenBank/DDBJ whole genome shotgun (WGS) entry which is preliminary data.</text>
</comment>
<accession>A0A9P4U5H4</accession>
<reference evidence="2" key="1">
    <citation type="journal article" date="2020" name="Stud. Mycol.">
        <title>101 Dothideomycetes genomes: a test case for predicting lifestyles and emergence of pathogens.</title>
        <authorList>
            <person name="Haridas S."/>
            <person name="Albert R."/>
            <person name="Binder M."/>
            <person name="Bloem J."/>
            <person name="Labutti K."/>
            <person name="Salamov A."/>
            <person name="Andreopoulos B."/>
            <person name="Baker S."/>
            <person name="Barry K."/>
            <person name="Bills G."/>
            <person name="Bluhm B."/>
            <person name="Cannon C."/>
            <person name="Castanera R."/>
            <person name="Culley D."/>
            <person name="Daum C."/>
            <person name="Ezra D."/>
            <person name="Gonzalez J."/>
            <person name="Henrissat B."/>
            <person name="Kuo A."/>
            <person name="Liang C."/>
            <person name="Lipzen A."/>
            <person name="Lutzoni F."/>
            <person name="Magnuson J."/>
            <person name="Mondo S."/>
            <person name="Nolan M."/>
            <person name="Ohm R."/>
            <person name="Pangilinan J."/>
            <person name="Park H.-J."/>
            <person name="Ramirez L."/>
            <person name="Alfaro M."/>
            <person name="Sun H."/>
            <person name="Tritt A."/>
            <person name="Yoshinaga Y."/>
            <person name="Zwiers L.-H."/>
            <person name="Turgeon B."/>
            <person name="Goodwin S."/>
            <person name="Spatafora J."/>
            <person name="Crous P."/>
            <person name="Grigoriev I."/>
        </authorList>
    </citation>
    <scope>NUCLEOTIDE SEQUENCE</scope>
    <source>
        <strain evidence="2">CBS 130266</strain>
    </source>
</reference>
<feature type="compositionally biased region" description="Polar residues" evidence="1">
    <location>
        <begin position="285"/>
        <end position="297"/>
    </location>
</feature>
<evidence type="ECO:0000256" key="1">
    <source>
        <dbReference type="SAM" id="MobiDB-lite"/>
    </source>
</evidence>
<dbReference type="OrthoDB" id="8249012at2759"/>
<evidence type="ECO:0000313" key="2">
    <source>
        <dbReference type="EMBL" id="KAF2437108.1"/>
    </source>
</evidence>
<name>A0A9P4U5H4_9PEZI</name>
<feature type="region of interest" description="Disordered" evidence="1">
    <location>
        <begin position="229"/>
        <end position="304"/>
    </location>
</feature>
<evidence type="ECO:0000313" key="3">
    <source>
        <dbReference type="Proteomes" id="UP000800235"/>
    </source>
</evidence>
<feature type="compositionally biased region" description="Acidic residues" evidence="1">
    <location>
        <begin position="229"/>
        <end position="238"/>
    </location>
</feature>
<dbReference type="EMBL" id="MU007009">
    <property type="protein sequence ID" value="KAF2437108.1"/>
    <property type="molecule type" value="Genomic_DNA"/>
</dbReference>
<dbReference type="Proteomes" id="UP000800235">
    <property type="component" value="Unassembled WGS sequence"/>
</dbReference>
<gene>
    <name evidence="2" type="ORF">EJ08DRAFT_667129</name>
</gene>
<dbReference type="AlphaFoldDB" id="A0A9P4U5H4"/>
<organism evidence="2 3">
    <name type="scientific">Tothia fuscella</name>
    <dbReference type="NCBI Taxonomy" id="1048955"/>
    <lineage>
        <taxon>Eukaryota</taxon>
        <taxon>Fungi</taxon>
        <taxon>Dikarya</taxon>
        <taxon>Ascomycota</taxon>
        <taxon>Pezizomycotina</taxon>
        <taxon>Dothideomycetes</taxon>
        <taxon>Pleosporomycetidae</taxon>
        <taxon>Venturiales</taxon>
        <taxon>Cylindrosympodiaceae</taxon>
        <taxon>Tothia</taxon>
    </lineage>
</organism>
<sequence>MPASLAAHKISPADFETTLSRYTDIVPSNLAHLETYRLETLPSDLKDRQADNDDSACWLEKVELQQLVDWKLHHGTYRPSLAKLVASNSGGDVKSITEAALSGFTSGGRQQDSSKRLNDALKTLTKLKGIGPATASLILSSFDPENIPFFSDELFRWLHWDGKNNEGKTDGIKQVGKGWSRQIGYTAKEYAALCNGVDAVRERLRKEGKEVSAIELEKVVYVLGKEGVDVDEDGDDEGVSSPKTLNKEVSPPDAPHPKRASKAQDISTSGKRQKKESQTLEDANMTKSSPSKNSATRRSTRLQK</sequence>
<dbReference type="PANTHER" id="PTHR21521:SF0">
    <property type="entry name" value="AMUN, ISOFORM A"/>
    <property type="match status" value="1"/>
</dbReference>
<dbReference type="PANTHER" id="PTHR21521">
    <property type="entry name" value="AMUN, ISOFORM A"/>
    <property type="match status" value="1"/>
</dbReference>